<accession>A0A0V8CNS4</accession>
<evidence type="ECO:0000313" key="2">
    <source>
        <dbReference type="Proteomes" id="UP000053058"/>
    </source>
</evidence>
<dbReference type="RefSeq" id="WP_058220056.1">
    <property type="nucleotide sequence ID" value="NZ_LKLN01000076.1"/>
</dbReference>
<name>A0A0V8CNS4_LACLL</name>
<evidence type="ECO:0000313" key="1">
    <source>
        <dbReference type="EMBL" id="KSU03004.1"/>
    </source>
</evidence>
<reference evidence="2" key="1">
    <citation type="submission" date="2015-10" db="EMBL/GenBank/DDBJ databases">
        <title>Draft Genome Sequences of 11 Lactococcus lactis subspecies cremoris strains.</title>
        <authorList>
            <person name="Wels M."/>
            <person name="Backus L."/>
            <person name="Boekhorst J."/>
            <person name="Dijkstra A."/>
            <person name="Beerthuizen M."/>
            <person name="Kelly W."/>
            <person name="Siezen R."/>
            <person name="Bachmann H."/>
            <person name="Van Hijum S."/>
        </authorList>
    </citation>
    <scope>NUCLEOTIDE SEQUENCE [LARGE SCALE GENOMIC DNA]</scope>
    <source>
        <strain evidence="2">KF282</strain>
    </source>
</reference>
<dbReference type="AlphaFoldDB" id="A0A0V8CNS4"/>
<dbReference type="PATRIC" id="fig|1360.105.peg.284"/>
<dbReference type="SUPFAM" id="SSF53474">
    <property type="entry name" value="alpha/beta-Hydrolases"/>
    <property type="match status" value="1"/>
</dbReference>
<dbReference type="EMBL" id="LKLN01000076">
    <property type="protein sequence ID" value="KSU03004.1"/>
    <property type="molecule type" value="Genomic_DNA"/>
</dbReference>
<protein>
    <recommendedName>
        <fullName evidence="3">XcbB/CpsF family capsular polysaccharide biosynthesis protein</fullName>
    </recommendedName>
</protein>
<dbReference type="InterPro" id="IPR029058">
    <property type="entry name" value="AB_hydrolase_fold"/>
</dbReference>
<organism evidence="1 2">
    <name type="scientific">Lactococcus lactis subsp. lactis</name>
    <name type="common">Streptococcus lactis</name>
    <dbReference type="NCBI Taxonomy" id="1360"/>
    <lineage>
        <taxon>Bacteria</taxon>
        <taxon>Bacillati</taxon>
        <taxon>Bacillota</taxon>
        <taxon>Bacilli</taxon>
        <taxon>Lactobacillales</taxon>
        <taxon>Streptococcaceae</taxon>
        <taxon>Lactococcus</taxon>
    </lineage>
</organism>
<proteinExistence type="predicted"/>
<comment type="caution">
    <text evidence="1">The sequence shown here is derived from an EMBL/GenBank/DDBJ whole genome shotgun (WGS) entry which is preliminary data.</text>
</comment>
<dbReference type="NCBIfam" id="NF033892">
    <property type="entry name" value="XcbB_CpsF_sero"/>
    <property type="match status" value="1"/>
</dbReference>
<sequence length="445" mass="51765">MTEYFEVDAEKDLKSMDTFLEDWKYYEFLKNLALNNKSIVGYRDHKYTVQKNTEIDLGMEKYKNIHYNIELPIENEQYLSNKLIVFFMPADRMISTQAKLRMFGNSPWESLASSIAKNTYILRIADSNLISGSYYQNTINFLNYETSIQQLIQNTAYKYNISSGNIVMYGNSRGGTGALYHGLLGNYKVVAIDPVIDRRAWVEVKDVQHMFDLVDYNFAPKINRLLEETTLSPEKIKILCSDTAFITYPFVKQLNLSKINLLNLNLTIPHVVDPFTSHAALIGKTVPFQLSLINQFLYEEDISIEKSLILFNVDDWDVLLPWTSPYFTMHFKDYGIEVIRNSKLLGKDNIWLNFMIKSRMIINKKYTIEIITDESTISLENSLFIHSENKYKNIDLKRTNENGEVVWKSKFTADYSFEFLGLNAEAVARNNSIIIRSIKIFCEDR</sequence>
<dbReference type="Proteomes" id="UP000053058">
    <property type="component" value="Unassembled WGS sequence"/>
</dbReference>
<evidence type="ECO:0008006" key="3">
    <source>
        <dbReference type="Google" id="ProtNLM"/>
    </source>
</evidence>
<gene>
    <name evidence="1" type="ORF">KF282_2208</name>
</gene>